<protein>
    <submittedName>
        <fullName evidence="6">Integrase core domain protein</fullName>
    </submittedName>
</protein>
<dbReference type="GO" id="GO:0032196">
    <property type="term" value="P:transposition"/>
    <property type="evidence" value="ECO:0007669"/>
    <property type="project" value="UniProtKB-KW"/>
</dbReference>
<evidence type="ECO:0000313" key="7">
    <source>
        <dbReference type="Proteomes" id="UP000215256"/>
    </source>
</evidence>
<dbReference type="NCBIfam" id="NF033546">
    <property type="entry name" value="transpos_IS21"/>
    <property type="match status" value="1"/>
</dbReference>
<dbReference type="Pfam" id="PF22483">
    <property type="entry name" value="Mu-transpos_C_2"/>
    <property type="match status" value="1"/>
</dbReference>
<name>A0A248UEG8_9HYPH</name>
<evidence type="ECO:0000313" key="6">
    <source>
        <dbReference type="EMBL" id="ASV84930.1"/>
    </source>
</evidence>
<dbReference type="KEGG" id="och:CES85_5734"/>
<evidence type="ECO:0000256" key="3">
    <source>
        <dbReference type="ARBA" id="ARBA00023125"/>
    </source>
</evidence>
<dbReference type="InterPro" id="IPR017894">
    <property type="entry name" value="HTH_IS21_transposase_type"/>
</dbReference>
<keyword evidence="2" id="KW-0815">Transposition</keyword>
<evidence type="ECO:0000256" key="4">
    <source>
        <dbReference type="ARBA" id="ARBA00023172"/>
    </source>
</evidence>
<dbReference type="EMBL" id="CP022603">
    <property type="protein sequence ID" value="ASV84930.1"/>
    <property type="molecule type" value="Genomic_DNA"/>
</dbReference>
<gene>
    <name evidence="6" type="ORF">CES85_5734</name>
</gene>
<dbReference type="PANTHER" id="PTHR35004">
    <property type="entry name" value="TRANSPOSASE RV3428C-RELATED"/>
    <property type="match status" value="1"/>
</dbReference>
<evidence type="ECO:0000256" key="2">
    <source>
        <dbReference type="ARBA" id="ARBA00022578"/>
    </source>
</evidence>
<dbReference type="PANTHER" id="PTHR35004:SF7">
    <property type="entry name" value="INTEGRASE PROTEIN"/>
    <property type="match status" value="1"/>
</dbReference>
<dbReference type="OrthoDB" id="2065409at2"/>
<evidence type="ECO:0000256" key="1">
    <source>
        <dbReference type="ARBA" id="ARBA00009277"/>
    </source>
</evidence>
<reference evidence="6 7" key="1">
    <citation type="submission" date="2017-07" db="EMBL/GenBank/DDBJ databases">
        <title>Phylogenetic study on the rhizospheric bacterium Ochrobactrum sp. A44.</title>
        <authorList>
            <person name="Krzyzanowska D.M."/>
            <person name="Ossowicki A."/>
            <person name="Rajewska M."/>
            <person name="Maciag T."/>
            <person name="Kaczynski Z."/>
            <person name="Czerwicka M."/>
            <person name="Jafra S."/>
        </authorList>
    </citation>
    <scope>NUCLEOTIDE SEQUENCE [LARGE SCALE GENOMIC DNA]</scope>
    <source>
        <strain evidence="6 7">A44</strain>
    </source>
</reference>
<keyword evidence="3" id="KW-0238">DNA-binding</keyword>
<comment type="similarity">
    <text evidence="1">Belongs to the transposase IS21/IS408/IS1162 family.</text>
</comment>
<organism evidence="6 7">
    <name type="scientific">Ochrobactrum quorumnocens</name>
    <dbReference type="NCBI Taxonomy" id="271865"/>
    <lineage>
        <taxon>Bacteria</taxon>
        <taxon>Pseudomonadati</taxon>
        <taxon>Pseudomonadota</taxon>
        <taxon>Alphaproteobacteria</taxon>
        <taxon>Hyphomicrobiales</taxon>
        <taxon>Brucellaceae</taxon>
        <taxon>Brucella/Ochrobactrum group</taxon>
        <taxon>Ochrobactrum</taxon>
    </lineage>
</organism>
<accession>A0A248UEG8</accession>
<dbReference type="Proteomes" id="UP000215256">
    <property type="component" value="Chromosome 2"/>
</dbReference>
<dbReference type="GO" id="GO:0003677">
    <property type="term" value="F:DNA binding"/>
    <property type="evidence" value="ECO:0007669"/>
    <property type="project" value="UniProtKB-KW"/>
</dbReference>
<dbReference type="RefSeq" id="WP_095445547.1">
    <property type="nucleotide sequence ID" value="NZ_CP022603.1"/>
</dbReference>
<dbReference type="PROSITE" id="PS50531">
    <property type="entry name" value="HTH_IS21"/>
    <property type="match status" value="1"/>
</dbReference>
<feature type="domain" description="HTH IS21-type" evidence="5">
    <location>
        <begin position="3"/>
        <end position="65"/>
    </location>
</feature>
<keyword evidence="4" id="KW-0233">DNA recombination</keyword>
<evidence type="ECO:0000259" key="5">
    <source>
        <dbReference type="PROSITE" id="PS50531"/>
    </source>
</evidence>
<sequence length="510" mass="58106">MGLLNIIRRMFLRDKLSIREIARRTGLSRNTVTKHVSSGTIELKFATPDRPSKLDPYADKLAAWLKIEAGKSRKQRRNLKQLHADLVALGFDGSYGRVAAFARNWRADRQREQQTSGRGTFIPLTFRAGEAFQFDWSEDFAVLGGERTKLQVAHFKLSHSRAFVVRAYLLQTHEMLFDAHWHGLRVLGGVPERGIYDNMKTAVDRVGRGKERHINMRFLAMANHYVFEPEFCNPAAGWEKGQVEKNVQDARPRLWQPIPSFPDLDALNGWLEQRCIELWNEIPHGTLTGSIADVWVGEQSSLMPMPVAFDGFVEQSKRVSPTCLINFERNRYSVPASFANRRVSLRIYPDRLVIVAEGQFLCEHPRIIDRSHRMPARTIYDWHHYLAVIQRKPGALRNGAPFAQLPIAFKQLQDIMLRRPGGDREMADILALVLQHDEQAVLTAVELALCEGVATKTHVLNLLHRLIDGKTSNGPNLDTPQALNLKHEPKANVERYDDLRMQLTGGRHAS</sequence>
<proteinExistence type="inferred from homology"/>
<dbReference type="InterPro" id="IPR054353">
    <property type="entry name" value="IstA-like_C"/>
</dbReference>
<dbReference type="AlphaFoldDB" id="A0A248UEG8"/>
<dbReference type="GO" id="GO:0006310">
    <property type="term" value="P:DNA recombination"/>
    <property type="evidence" value="ECO:0007669"/>
    <property type="project" value="UniProtKB-KW"/>
</dbReference>